<name>A0A8J7J1Q6_9RHOB</name>
<accession>A0A8J7J1Q6</accession>
<organism evidence="2 3">
    <name type="scientific">Sedimentitalea arenosa</name>
    <dbReference type="NCBI Taxonomy" id="2798803"/>
    <lineage>
        <taxon>Bacteria</taxon>
        <taxon>Pseudomonadati</taxon>
        <taxon>Pseudomonadota</taxon>
        <taxon>Alphaproteobacteria</taxon>
        <taxon>Rhodobacterales</taxon>
        <taxon>Paracoccaceae</taxon>
        <taxon>Sedimentitalea</taxon>
    </lineage>
</organism>
<evidence type="ECO:0000313" key="3">
    <source>
        <dbReference type="Proteomes" id="UP000619079"/>
    </source>
</evidence>
<dbReference type="Proteomes" id="UP000619079">
    <property type="component" value="Unassembled WGS sequence"/>
</dbReference>
<dbReference type="Gene3D" id="3.90.190.10">
    <property type="entry name" value="Protein tyrosine phosphatase superfamily"/>
    <property type="match status" value="1"/>
</dbReference>
<dbReference type="InterPro" id="IPR029021">
    <property type="entry name" value="Prot-tyrosine_phosphatase-like"/>
</dbReference>
<sequence length="114" mass="12309">MNIRKVASDIAVSDQLGPKDLPLVRSLGYRSVVCNRPDGESGDQPLFESVQTAAELSDIATRYLPIVSGAPTPDAIDEMRILIRELPKPILLYCRSGARSAMLVEAALAGRSDQ</sequence>
<feature type="domain" description="Beta-lactamase hydrolase-like protein phosphatase-like" evidence="1">
    <location>
        <begin position="3"/>
        <end position="105"/>
    </location>
</feature>
<protein>
    <submittedName>
        <fullName evidence="2">TIGR01244 family phosphatase</fullName>
    </submittedName>
</protein>
<dbReference type="InterPro" id="IPR005939">
    <property type="entry name" value="BLH_phosphatase-like"/>
</dbReference>
<evidence type="ECO:0000313" key="2">
    <source>
        <dbReference type="EMBL" id="MBJ6371710.1"/>
    </source>
</evidence>
<reference evidence="2" key="1">
    <citation type="submission" date="2020-12" db="EMBL/GenBank/DDBJ databases">
        <title>Sedimentitalea sp. nov., isolated from sand in Incheon.</title>
        <authorList>
            <person name="Kim W."/>
        </authorList>
    </citation>
    <scope>NUCLEOTIDE SEQUENCE</scope>
    <source>
        <strain evidence="2">CAU 1593</strain>
    </source>
</reference>
<dbReference type="SUPFAM" id="SSF52799">
    <property type="entry name" value="(Phosphotyrosine protein) phosphatases II"/>
    <property type="match status" value="1"/>
</dbReference>
<proteinExistence type="predicted"/>
<dbReference type="GO" id="GO:0016787">
    <property type="term" value="F:hydrolase activity"/>
    <property type="evidence" value="ECO:0007669"/>
    <property type="project" value="InterPro"/>
</dbReference>
<dbReference type="RefSeq" id="WP_199024560.1">
    <property type="nucleotide sequence ID" value="NZ_JAELVR010000005.1"/>
</dbReference>
<keyword evidence="3" id="KW-1185">Reference proteome</keyword>
<dbReference type="Pfam" id="PF04273">
    <property type="entry name" value="BLH_phosphatase"/>
    <property type="match status" value="1"/>
</dbReference>
<dbReference type="AlphaFoldDB" id="A0A8J7J1Q6"/>
<dbReference type="EMBL" id="JAELVR010000005">
    <property type="protein sequence ID" value="MBJ6371710.1"/>
    <property type="molecule type" value="Genomic_DNA"/>
</dbReference>
<comment type="caution">
    <text evidence="2">The sequence shown here is derived from an EMBL/GenBank/DDBJ whole genome shotgun (WGS) entry which is preliminary data.</text>
</comment>
<evidence type="ECO:0000259" key="1">
    <source>
        <dbReference type="Pfam" id="PF04273"/>
    </source>
</evidence>
<gene>
    <name evidence="2" type="ORF">JF290_09240</name>
</gene>